<keyword evidence="1" id="KW-0732">Signal</keyword>
<organism evidence="2 3">
    <name type="scientific">Tichowtungia aerotolerans</name>
    <dbReference type="NCBI Taxonomy" id="2697043"/>
    <lineage>
        <taxon>Bacteria</taxon>
        <taxon>Pseudomonadati</taxon>
        <taxon>Kiritimatiellota</taxon>
        <taxon>Tichowtungiia</taxon>
        <taxon>Tichowtungiales</taxon>
        <taxon>Tichowtungiaceae</taxon>
        <taxon>Tichowtungia</taxon>
    </lineage>
</organism>
<dbReference type="Proteomes" id="UP000464954">
    <property type="component" value="Chromosome"/>
</dbReference>
<dbReference type="AlphaFoldDB" id="A0A6P1M0V9"/>
<keyword evidence="3" id="KW-1185">Reference proteome</keyword>
<accession>A0A6P1M0V9</accession>
<gene>
    <name evidence="2" type="ORF">GT409_01565</name>
</gene>
<dbReference type="KEGG" id="taer:GT409_01565"/>
<dbReference type="RefSeq" id="WP_160626255.1">
    <property type="nucleotide sequence ID" value="NZ_CP047593.1"/>
</dbReference>
<evidence type="ECO:0000313" key="3">
    <source>
        <dbReference type="Proteomes" id="UP000464954"/>
    </source>
</evidence>
<proteinExistence type="predicted"/>
<feature type="chain" id="PRO_5026847591" evidence="1">
    <location>
        <begin position="18"/>
        <end position="355"/>
    </location>
</feature>
<protein>
    <submittedName>
        <fullName evidence="2">Uncharacterized protein</fullName>
    </submittedName>
</protein>
<feature type="signal peptide" evidence="1">
    <location>
        <begin position="1"/>
        <end position="17"/>
    </location>
</feature>
<evidence type="ECO:0000313" key="2">
    <source>
        <dbReference type="EMBL" id="QHI68190.1"/>
    </source>
</evidence>
<evidence type="ECO:0000256" key="1">
    <source>
        <dbReference type="SAM" id="SignalP"/>
    </source>
</evidence>
<dbReference type="EMBL" id="CP047593">
    <property type="protein sequence ID" value="QHI68190.1"/>
    <property type="molecule type" value="Genomic_DNA"/>
</dbReference>
<reference evidence="2 3" key="1">
    <citation type="submission" date="2020-01" db="EMBL/GenBank/DDBJ databases">
        <title>Ponticoccus aerotolerans gen. nov., sp. nov., an anaerobic bacterium and proposal of Ponticoccusceae fam. nov., Ponticoccusles ord. nov. and Ponticoccuse classis nov. in the phylum Kiritimatiellaeota.</title>
        <authorList>
            <person name="Zhou L.Y."/>
            <person name="Du Z.J."/>
        </authorList>
    </citation>
    <scope>NUCLEOTIDE SEQUENCE [LARGE SCALE GENOMIC DNA]</scope>
    <source>
        <strain evidence="2 3">S-5007</strain>
    </source>
</reference>
<sequence>MKKIILLFALTAGSVFAAMPAEKTITHVSTPFQLGFDENHCLYPKEYGVHGLRMNCFFVENRYMHGVDLGFWNVSEDAGGFQFALYRAQTYSFGGIQIAGWSTETKHVGGFQFAFVETDAEDVNGMQLTGLLGKARGVDGFQISGLSAVSESETGEVLMNGMQMGLFEARAENMNGVQVGGVFSEAELDANGIQLAALFAESTDTRGVQIGGLTARSKRTKGVQISGVLSRSELDADGLLQASGILAETGQMKGCLQLAGIAANVIGESDGVQIGGASTMAGSLNGWQTSLLWNYVFEHANGLQLSAIYNHAQSIHGVQIGLINHCSRLEGVQIGLLNTVQEARFSTCPLLRVDF</sequence>
<name>A0A6P1M0V9_9BACT</name>